<accession>A0AA45HK45</accession>
<organism evidence="1 2">
    <name type="scientific">Oceanotoga teriensis</name>
    <dbReference type="NCBI Taxonomy" id="515440"/>
    <lineage>
        <taxon>Bacteria</taxon>
        <taxon>Thermotogati</taxon>
        <taxon>Thermotogota</taxon>
        <taxon>Thermotogae</taxon>
        <taxon>Petrotogales</taxon>
        <taxon>Petrotogaceae</taxon>
        <taxon>Oceanotoga</taxon>
    </lineage>
</organism>
<protein>
    <submittedName>
        <fullName evidence="1">Uncharacterized protein</fullName>
    </submittedName>
</protein>
<proteinExistence type="predicted"/>
<evidence type="ECO:0000313" key="1">
    <source>
        <dbReference type="EMBL" id="PWJ96722.1"/>
    </source>
</evidence>
<reference evidence="1 2" key="1">
    <citation type="submission" date="2018-05" db="EMBL/GenBank/DDBJ databases">
        <title>Genomic Encyclopedia of Type Strains, Phase IV (KMG-IV): sequencing the most valuable type-strain genomes for metagenomic binning, comparative biology and taxonomic classification.</title>
        <authorList>
            <person name="Goeker M."/>
        </authorList>
    </citation>
    <scope>NUCLEOTIDE SEQUENCE [LARGE SCALE GENOMIC DNA]</scope>
    <source>
        <strain evidence="1 2">DSM 24906</strain>
    </source>
</reference>
<dbReference type="EMBL" id="QGGI01000001">
    <property type="protein sequence ID" value="PWJ96722.1"/>
    <property type="molecule type" value="Genomic_DNA"/>
</dbReference>
<sequence length="102" mass="11770">PSNCPLHRSNCYRYFDFSKDNFRMFLDRNSSKFKNTYKKRTLIESIFSSLSRLSNSTSLRFINSVNLDCNLANLFLISSALLAHSIGRDDLLASPKSLKYSF</sequence>
<dbReference type="AlphaFoldDB" id="A0AA45HK45"/>
<evidence type="ECO:0000313" key="2">
    <source>
        <dbReference type="Proteomes" id="UP000245921"/>
    </source>
</evidence>
<gene>
    <name evidence="1" type="ORF">C7380_101298</name>
</gene>
<keyword evidence="2" id="KW-1185">Reference proteome</keyword>
<comment type="caution">
    <text evidence="1">The sequence shown here is derived from an EMBL/GenBank/DDBJ whole genome shotgun (WGS) entry which is preliminary data.</text>
</comment>
<feature type="non-terminal residue" evidence="1">
    <location>
        <position position="1"/>
    </location>
</feature>
<dbReference type="RefSeq" id="WP_206050485.1">
    <property type="nucleotide sequence ID" value="NZ_QGGI01000001.1"/>
</dbReference>
<dbReference type="Proteomes" id="UP000245921">
    <property type="component" value="Unassembled WGS sequence"/>
</dbReference>
<name>A0AA45HK45_9BACT</name>